<dbReference type="AlphaFoldDB" id="A0A2S2DUQ9"/>
<evidence type="ECO:0000313" key="2">
    <source>
        <dbReference type="Proteomes" id="UP000245468"/>
    </source>
</evidence>
<accession>A0A2S2DUQ9</accession>
<dbReference type="OrthoDB" id="877327at2"/>
<name>A0A2S2DUQ9_9BACT</name>
<dbReference type="KEGG" id="psez:HME7025_01186"/>
<keyword evidence="2" id="KW-1185">Reference proteome</keyword>
<sequence>MLGIIQPTRIYLLNPYYCFDMELETNFEFDKYSIGVEDIKTEAEQLLKQGNEASISDNLKTVLATREKLKELKASEIRFSEPVLKQGENAVIFPHTINVIQGQAGVHKSRLAENICAAFLKLNGNKNELLGFNRLNFNATHTVVYVDTERNLSEQLPYALQSIQMKAGYSRADHPSNFEYISLLQINRKDRFATLNECLNHFKKSTNNPLFIVLDVSTDCIEDFNKTDKSMELIDLMNMAINEHNVIFLCLIHENPKSDKARGHFGTELMNKASTVMQVGFEKDASQNDTDIIRVKYLKCRSTARHTPFYIKYCNEAKGLVLADANEVSGVINNRKHKASNEDMTEFIEMYLGDGATLTRVELLDKLCKDFKASQRTIESRIAEIMSSDIEIFNEQGQGCKLSKETKEKTVYYKLIPNETF</sequence>
<reference evidence="2" key="1">
    <citation type="submission" date="2018-05" db="EMBL/GenBank/DDBJ databases">
        <title>Pseudarcicella sp. HME7025 Genome sequencing and assembly.</title>
        <authorList>
            <person name="Kim H."/>
            <person name="Kang H."/>
            <person name="Joh K."/>
        </authorList>
    </citation>
    <scope>NUCLEOTIDE SEQUENCE [LARGE SCALE GENOMIC DNA]</scope>
    <source>
        <strain evidence="2">HME7025</strain>
    </source>
</reference>
<dbReference type="InterPro" id="IPR027417">
    <property type="entry name" value="P-loop_NTPase"/>
</dbReference>
<evidence type="ECO:0008006" key="3">
    <source>
        <dbReference type="Google" id="ProtNLM"/>
    </source>
</evidence>
<dbReference type="EMBL" id="CP029346">
    <property type="protein sequence ID" value="AWL09049.1"/>
    <property type="molecule type" value="Genomic_DNA"/>
</dbReference>
<dbReference type="Proteomes" id="UP000245468">
    <property type="component" value="Chromosome"/>
</dbReference>
<gene>
    <name evidence="1" type="ORF">HME7025_01186</name>
</gene>
<organism evidence="1 2">
    <name type="scientific">Aquirufa nivalisilvae</name>
    <dbReference type="NCBI Taxonomy" id="2516557"/>
    <lineage>
        <taxon>Bacteria</taxon>
        <taxon>Pseudomonadati</taxon>
        <taxon>Bacteroidota</taxon>
        <taxon>Cytophagia</taxon>
        <taxon>Cytophagales</taxon>
        <taxon>Flectobacillaceae</taxon>
        <taxon>Aquirufa</taxon>
    </lineage>
</organism>
<protein>
    <recommendedName>
        <fullName evidence="3">AAA family ATPase</fullName>
    </recommendedName>
</protein>
<dbReference type="Gene3D" id="3.40.50.300">
    <property type="entry name" value="P-loop containing nucleotide triphosphate hydrolases"/>
    <property type="match status" value="1"/>
</dbReference>
<proteinExistence type="predicted"/>
<evidence type="ECO:0000313" key="1">
    <source>
        <dbReference type="EMBL" id="AWL09049.1"/>
    </source>
</evidence>
<dbReference type="SUPFAM" id="SSF52540">
    <property type="entry name" value="P-loop containing nucleoside triphosphate hydrolases"/>
    <property type="match status" value="1"/>
</dbReference>